<evidence type="ECO:0000313" key="1">
    <source>
        <dbReference type="EMBL" id="PKB93640.1"/>
    </source>
</evidence>
<dbReference type="Proteomes" id="UP000232722">
    <property type="component" value="Unassembled WGS sequence"/>
</dbReference>
<protein>
    <submittedName>
        <fullName evidence="1">Uncharacterized protein</fullName>
    </submittedName>
</protein>
<name>A0A2N0NGE8_9GLOM</name>
<sequence>MIISLFVAANCYKFECFSEVNFRSIFNFEDEKILRDCISVLCRLTFKVFSGFYYDVLVDVFALERNPVIKGDTEEESI</sequence>
<accession>A0A2N0NGE8</accession>
<dbReference type="AlphaFoldDB" id="A0A2N0NGE8"/>
<organism evidence="1 2">
    <name type="scientific">Rhizophagus irregularis</name>
    <dbReference type="NCBI Taxonomy" id="588596"/>
    <lineage>
        <taxon>Eukaryota</taxon>
        <taxon>Fungi</taxon>
        <taxon>Fungi incertae sedis</taxon>
        <taxon>Mucoromycota</taxon>
        <taxon>Glomeromycotina</taxon>
        <taxon>Glomeromycetes</taxon>
        <taxon>Glomerales</taxon>
        <taxon>Glomeraceae</taxon>
        <taxon>Rhizophagus</taxon>
    </lineage>
</organism>
<proteinExistence type="predicted"/>
<evidence type="ECO:0000313" key="2">
    <source>
        <dbReference type="Proteomes" id="UP000232722"/>
    </source>
</evidence>
<gene>
    <name evidence="1" type="ORF">RhiirA5_440722</name>
</gene>
<reference evidence="1 2" key="2">
    <citation type="submission" date="2017-09" db="EMBL/GenBank/DDBJ databases">
        <title>Extensive intraspecific genome diversity in a model arbuscular mycorrhizal fungus.</title>
        <authorList>
            <person name="Chen E.C."/>
            <person name="Morin E."/>
            <person name="Beaudet D."/>
            <person name="Noel J."/>
            <person name="Ndikumana S."/>
            <person name="Charron P."/>
            <person name="St-Onge C."/>
            <person name="Giorgi J."/>
            <person name="Grigoriev I.V."/>
            <person name="Roux C."/>
            <person name="Martin F.M."/>
            <person name="Corradi N."/>
        </authorList>
    </citation>
    <scope>NUCLEOTIDE SEQUENCE [LARGE SCALE GENOMIC DNA]</scope>
    <source>
        <strain evidence="1 2">A5</strain>
    </source>
</reference>
<reference evidence="1 2" key="1">
    <citation type="submission" date="2016-04" db="EMBL/GenBank/DDBJ databases">
        <title>Genome analyses suggest a sexual origin of heterokaryosis in a supposedly ancient asexual fungus.</title>
        <authorList>
            <person name="Ropars J."/>
            <person name="Sedzielewska K."/>
            <person name="Noel J."/>
            <person name="Charron P."/>
            <person name="Farinelli L."/>
            <person name="Marton T."/>
            <person name="Kruger M."/>
            <person name="Pelin A."/>
            <person name="Brachmann A."/>
            <person name="Corradi N."/>
        </authorList>
    </citation>
    <scope>NUCLEOTIDE SEQUENCE [LARGE SCALE GENOMIC DNA]</scope>
    <source>
        <strain evidence="1 2">A5</strain>
    </source>
</reference>
<comment type="caution">
    <text evidence="1">The sequence shown here is derived from an EMBL/GenBank/DDBJ whole genome shotgun (WGS) entry which is preliminary data.</text>
</comment>
<dbReference type="EMBL" id="LLXJ01007569">
    <property type="protein sequence ID" value="PKB93640.1"/>
    <property type="molecule type" value="Genomic_DNA"/>
</dbReference>